<comment type="similarity">
    <text evidence="1">Belongs to the type-I restriction system S methylase family.</text>
</comment>
<reference evidence="6 7" key="1">
    <citation type="submission" date="2020-12" db="EMBL/GenBank/DDBJ databases">
        <title>Novel Thalassolituus-related marine hydrocarbonoclastic bacteria mediated algae-derived hydrocarbons mineralization in twilight zone of the northern South China Sea.</title>
        <authorList>
            <person name="Dong C."/>
        </authorList>
    </citation>
    <scope>NUCLEOTIDE SEQUENCE [LARGE SCALE GENOMIC DNA]</scope>
    <source>
        <strain evidence="6 7">IMCC1826</strain>
    </source>
</reference>
<dbReference type="CDD" id="cd17293">
    <property type="entry name" value="RMtype1_S_Ppo21ORF8840P_TRD1-CR1_like"/>
    <property type="match status" value="1"/>
</dbReference>
<evidence type="ECO:0000259" key="5">
    <source>
        <dbReference type="Pfam" id="PF01420"/>
    </source>
</evidence>
<sequence>MSTTLLNNLELWTSTVTPKSTSGRGSNSKIELTGIKKLRELILELAVRGKLVAQNPEDEPASELLKRIEEEKALLVKEGRIKKPKKLPPISDKEKPFELPPGWEWVKLGNISSYGSLNKAEAESTESDTWVLELEDIEKQTSRLIQKIRFSNREFKSTKNAFEANDVLYGKLRPYLDKVIIADESGVCTTEIVPITCFSGLQPQYLRWFLKSPRFIEYANSSTHGMNLPRLGTDKAVLSNIALPPLAEQQRIVAKVDELMALCDQLEQQSEHQLTAHQQLTDTLLATLTESANAQELNDNWQRLANHFDLLFSGPMGAWAIDRLKDTILQLAVMGKLVPQNADDEPASKLLEHIEEEKARLVKEGRIKKPKKLPAVSDDEKPFELPVGWKWIQLGFLGLTSTGKTPSTSQSQFFDGEIPFIGPGQISPSGSILPPEKYLTEAGVLESTEALPDDILTVCIGGTIGKLAIAKQRMAFNQQINAIRPLVVDHSYIYQAASTDEFRNRLLDASSGSATPIINRSKWEGLLLPIPPLAEQRRIVAKVDELFALCDQLKDRLQQASETQLNLTDAIVEQALA</sequence>
<dbReference type="EMBL" id="JAEDAH010000011">
    <property type="protein sequence ID" value="MCA6062515.1"/>
    <property type="molecule type" value="Genomic_DNA"/>
</dbReference>
<dbReference type="RefSeq" id="WP_225671600.1">
    <property type="nucleotide sequence ID" value="NZ_JAEDAH010000011.1"/>
</dbReference>
<keyword evidence="6" id="KW-0378">Hydrolase</keyword>
<dbReference type="Gene3D" id="3.90.220.20">
    <property type="entry name" value="DNA methylase specificity domains"/>
    <property type="match status" value="3"/>
</dbReference>
<dbReference type="Proteomes" id="UP000714380">
    <property type="component" value="Unassembled WGS sequence"/>
</dbReference>
<gene>
    <name evidence="6" type="ORF">I9W95_02730</name>
</gene>
<feature type="coiled-coil region" evidence="4">
    <location>
        <begin position="543"/>
        <end position="570"/>
    </location>
</feature>
<protein>
    <submittedName>
        <fullName evidence="6">Restriction endonuclease subunit S</fullName>
    </submittedName>
</protein>
<comment type="caution">
    <text evidence="6">The sequence shown here is derived from an EMBL/GenBank/DDBJ whole genome shotgun (WGS) entry which is preliminary data.</text>
</comment>
<keyword evidence="3" id="KW-0238">DNA-binding</keyword>
<dbReference type="GO" id="GO:0004519">
    <property type="term" value="F:endonuclease activity"/>
    <property type="evidence" value="ECO:0007669"/>
    <property type="project" value="UniProtKB-KW"/>
</dbReference>
<evidence type="ECO:0000313" key="7">
    <source>
        <dbReference type="Proteomes" id="UP000714380"/>
    </source>
</evidence>
<dbReference type="PANTHER" id="PTHR43140:SF1">
    <property type="entry name" value="TYPE I RESTRICTION ENZYME ECOKI SPECIFICITY SUBUNIT"/>
    <property type="match status" value="1"/>
</dbReference>
<keyword evidence="6" id="KW-0255">Endonuclease</keyword>
<keyword evidence="7" id="KW-1185">Reference proteome</keyword>
<dbReference type="InterPro" id="IPR044946">
    <property type="entry name" value="Restrct_endonuc_typeI_TRD_sf"/>
</dbReference>
<evidence type="ECO:0000256" key="4">
    <source>
        <dbReference type="SAM" id="Coils"/>
    </source>
</evidence>
<accession>A0ABS7ZLC1</accession>
<dbReference type="Pfam" id="PF01420">
    <property type="entry name" value="Methylase_S"/>
    <property type="match status" value="1"/>
</dbReference>
<name>A0ABS7ZLC1_9GAMM</name>
<keyword evidence="2" id="KW-0680">Restriction system</keyword>
<dbReference type="InterPro" id="IPR000055">
    <property type="entry name" value="Restrct_endonuc_typeI_TRD"/>
</dbReference>
<keyword evidence="6" id="KW-0540">Nuclease</keyword>
<evidence type="ECO:0000256" key="1">
    <source>
        <dbReference type="ARBA" id="ARBA00010923"/>
    </source>
</evidence>
<evidence type="ECO:0000256" key="2">
    <source>
        <dbReference type="ARBA" id="ARBA00022747"/>
    </source>
</evidence>
<dbReference type="SUPFAM" id="SSF116734">
    <property type="entry name" value="DNA methylase specificity domain"/>
    <property type="match status" value="2"/>
</dbReference>
<proteinExistence type="inferred from homology"/>
<dbReference type="PANTHER" id="PTHR43140">
    <property type="entry name" value="TYPE-1 RESTRICTION ENZYME ECOKI SPECIFICITY PROTEIN"/>
    <property type="match status" value="1"/>
</dbReference>
<feature type="domain" description="Type I restriction modification DNA specificity" evidence="5">
    <location>
        <begin position="386"/>
        <end position="558"/>
    </location>
</feature>
<evidence type="ECO:0000256" key="3">
    <source>
        <dbReference type="ARBA" id="ARBA00023125"/>
    </source>
</evidence>
<keyword evidence="4" id="KW-0175">Coiled coil</keyword>
<organism evidence="6 7">
    <name type="scientific">Thalassolituus marinus</name>
    <dbReference type="NCBI Taxonomy" id="671053"/>
    <lineage>
        <taxon>Bacteria</taxon>
        <taxon>Pseudomonadati</taxon>
        <taxon>Pseudomonadota</taxon>
        <taxon>Gammaproteobacteria</taxon>
        <taxon>Oceanospirillales</taxon>
        <taxon>Oceanospirillaceae</taxon>
        <taxon>Thalassolituus</taxon>
    </lineage>
</organism>
<evidence type="ECO:0000313" key="6">
    <source>
        <dbReference type="EMBL" id="MCA6062515.1"/>
    </source>
</evidence>
<dbReference type="InterPro" id="IPR051212">
    <property type="entry name" value="Type-I_RE_S_subunit"/>
</dbReference>